<organism evidence="3 4">
    <name type="scientific">Permianibacter aggregans</name>
    <dbReference type="NCBI Taxonomy" id="1510150"/>
    <lineage>
        <taxon>Bacteria</taxon>
        <taxon>Pseudomonadati</taxon>
        <taxon>Pseudomonadota</taxon>
        <taxon>Gammaproteobacteria</taxon>
        <taxon>Pseudomonadales</taxon>
        <taxon>Pseudomonadaceae</taxon>
        <taxon>Permianibacter</taxon>
    </lineage>
</organism>
<dbReference type="Pfam" id="PF03960">
    <property type="entry name" value="ArsC"/>
    <property type="match status" value="1"/>
</dbReference>
<name>A0A4R6V335_9GAMM</name>
<dbReference type="EMBL" id="SNYM01000002">
    <property type="protein sequence ID" value="TDQ50544.1"/>
    <property type="molecule type" value="Genomic_DNA"/>
</dbReference>
<protein>
    <submittedName>
        <fullName evidence="3">Arsenate reductase</fullName>
    </submittedName>
</protein>
<evidence type="ECO:0000313" key="3">
    <source>
        <dbReference type="EMBL" id="TDQ50544.1"/>
    </source>
</evidence>
<dbReference type="NCBIfam" id="NF008107">
    <property type="entry name" value="PRK10853.1"/>
    <property type="match status" value="1"/>
</dbReference>
<dbReference type="Proteomes" id="UP000295375">
    <property type="component" value="Unassembled WGS sequence"/>
</dbReference>
<dbReference type="SUPFAM" id="SSF52833">
    <property type="entry name" value="Thioredoxin-like"/>
    <property type="match status" value="1"/>
</dbReference>
<keyword evidence="4" id="KW-1185">Reference proteome</keyword>
<reference evidence="3 4" key="1">
    <citation type="submission" date="2019-03" db="EMBL/GenBank/DDBJ databases">
        <title>Genomic Encyclopedia of Type Strains, Phase IV (KMG-IV): sequencing the most valuable type-strain genomes for metagenomic binning, comparative biology and taxonomic classification.</title>
        <authorList>
            <person name="Goeker M."/>
        </authorList>
    </citation>
    <scope>NUCLEOTIDE SEQUENCE [LARGE SCALE GENOMIC DNA]</scope>
    <source>
        <strain evidence="3 4">DSM 103792</strain>
    </source>
</reference>
<dbReference type="OrthoDB" id="9803749at2"/>
<dbReference type="RefSeq" id="WP_133587793.1">
    <property type="nucleotide sequence ID" value="NZ_CP037953.1"/>
</dbReference>
<dbReference type="PROSITE" id="PS51353">
    <property type="entry name" value="ARSC"/>
    <property type="match status" value="1"/>
</dbReference>
<comment type="caution">
    <text evidence="3">The sequence shown here is derived from an EMBL/GenBank/DDBJ whole genome shotgun (WGS) entry which is preliminary data.</text>
</comment>
<dbReference type="PANTHER" id="PTHR30041">
    <property type="entry name" value="ARSENATE REDUCTASE"/>
    <property type="match status" value="1"/>
</dbReference>
<evidence type="ECO:0000313" key="4">
    <source>
        <dbReference type="Proteomes" id="UP000295375"/>
    </source>
</evidence>
<proteinExistence type="inferred from homology"/>
<evidence type="ECO:0000256" key="2">
    <source>
        <dbReference type="PROSITE-ProRule" id="PRU01282"/>
    </source>
</evidence>
<dbReference type="CDD" id="cd03035">
    <property type="entry name" value="ArsC_Yffb"/>
    <property type="match status" value="1"/>
</dbReference>
<comment type="similarity">
    <text evidence="1 2">Belongs to the ArsC family.</text>
</comment>
<dbReference type="AlphaFoldDB" id="A0A4R6V335"/>
<dbReference type="InterPro" id="IPR006660">
    <property type="entry name" value="Arsenate_reductase-like"/>
</dbReference>
<dbReference type="InterPro" id="IPR006504">
    <property type="entry name" value="Tscrpt_reg_Spx/MgsR"/>
</dbReference>
<evidence type="ECO:0000256" key="1">
    <source>
        <dbReference type="ARBA" id="ARBA00007198"/>
    </source>
</evidence>
<dbReference type="NCBIfam" id="TIGR01617">
    <property type="entry name" value="arsC_related"/>
    <property type="match status" value="1"/>
</dbReference>
<dbReference type="PANTHER" id="PTHR30041:SF8">
    <property type="entry name" value="PROTEIN YFFB"/>
    <property type="match status" value="1"/>
</dbReference>
<dbReference type="Gene3D" id="3.40.30.10">
    <property type="entry name" value="Glutaredoxin"/>
    <property type="match status" value="1"/>
</dbReference>
<sequence length="117" mass="13239">MSKSVTIYGIKACDTMKKAFTWLEANDIPYQFHDYKKAGLDADTLQGWCSKVGYEPLLNTRGTTWRKLSDAERANVDQSKAQKLMLNNLSLIKRPVVVSGKTILVGFDPEKWQQQLG</sequence>
<gene>
    <name evidence="3" type="ORF">EV696_102226</name>
</gene>
<dbReference type="InterPro" id="IPR036249">
    <property type="entry name" value="Thioredoxin-like_sf"/>
</dbReference>
<accession>A0A4R6V335</accession>